<evidence type="ECO:0000259" key="1">
    <source>
        <dbReference type="SMART" id="SM00849"/>
    </source>
</evidence>
<dbReference type="Proteomes" id="UP001596189">
    <property type="component" value="Unassembled WGS sequence"/>
</dbReference>
<dbReference type="PANTHER" id="PTHR43546:SF3">
    <property type="entry name" value="UPF0173 METAL-DEPENDENT HYDROLASE MJ1163"/>
    <property type="match status" value="1"/>
</dbReference>
<dbReference type="InterPro" id="IPR050114">
    <property type="entry name" value="UPF0173_UPF0282_UlaG_hydrolase"/>
</dbReference>
<evidence type="ECO:0000313" key="2">
    <source>
        <dbReference type="EMBL" id="MFC6007617.1"/>
    </source>
</evidence>
<dbReference type="InterPro" id="IPR036866">
    <property type="entry name" value="RibonucZ/Hydroxyglut_hydro"/>
</dbReference>
<name>A0ABW1JFD3_9ACTN</name>
<reference evidence="3" key="1">
    <citation type="journal article" date="2019" name="Int. J. Syst. Evol. Microbiol.">
        <title>The Global Catalogue of Microorganisms (GCM) 10K type strain sequencing project: providing services to taxonomists for standard genome sequencing and annotation.</title>
        <authorList>
            <consortium name="The Broad Institute Genomics Platform"/>
            <consortium name="The Broad Institute Genome Sequencing Center for Infectious Disease"/>
            <person name="Wu L."/>
            <person name="Ma J."/>
        </authorList>
    </citation>
    <scope>NUCLEOTIDE SEQUENCE [LARGE SCALE GENOMIC DNA]</scope>
    <source>
        <strain evidence="3">KACC 14249</strain>
    </source>
</reference>
<feature type="domain" description="Metallo-beta-lactamase" evidence="1">
    <location>
        <begin position="7"/>
        <end position="198"/>
    </location>
</feature>
<dbReference type="PANTHER" id="PTHR43546">
    <property type="entry name" value="UPF0173 METAL-DEPENDENT HYDROLASE MJ1163-RELATED"/>
    <property type="match status" value="1"/>
</dbReference>
<dbReference type="EMBL" id="JBHSRD010000004">
    <property type="protein sequence ID" value="MFC6007617.1"/>
    <property type="molecule type" value="Genomic_DNA"/>
</dbReference>
<gene>
    <name evidence="2" type="ORF">ACFQDO_10800</name>
</gene>
<proteinExistence type="predicted"/>
<sequence length="221" mass="23083">MRLTHLGHSCLLVEVDGARLLVDPGAFSQGFEELGGLDAVLITHQHADHVDVERLPALLEANDGALLVAEPETAAELRQAGIEAQPLHAGDELEIAGVPVRGAGGRHAVIHPDVPRVGNVGLLIGTSRADGGQGLLLHPGDAYDVVPADVDVLALPLNAPWAKVSETIDYLRAVAPAVAVPIHDALVQPMARAMYLGHCTRLAPESTSVTDWSGGQPLDVP</sequence>
<organism evidence="2 3">
    <name type="scientific">Angustibacter luteus</name>
    <dbReference type="NCBI Taxonomy" id="658456"/>
    <lineage>
        <taxon>Bacteria</taxon>
        <taxon>Bacillati</taxon>
        <taxon>Actinomycetota</taxon>
        <taxon>Actinomycetes</taxon>
        <taxon>Kineosporiales</taxon>
        <taxon>Kineosporiaceae</taxon>
    </lineage>
</organism>
<dbReference type="Gene3D" id="3.60.15.10">
    <property type="entry name" value="Ribonuclease Z/Hydroxyacylglutathione hydrolase-like"/>
    <property type="match status" value="1"/>
</dbReference>
<accession>A0ABW1JFD3</accession>
<protein>
    <submittedName>
        <fullName evidence="2">MBL fold metallo-hydrolase</fullName>
    </submittedName>
</protein>
<evidence type="ECO:0000313" key="3">
    <source>
        <dbReference type="Proteomes" id="UP001596189"/>
    </source>
</evidence>
<dbReference type="SMART" id="SM00849">
    <property type="entry name" value="Lactamase_B"/>
    <property type="match status" value="1"/>
</dbReference>
<dbReference type="SUPFAM" id="SSF56281">
    <property type="entry name" value="Metallo-hydrolase/oxidoreductase"/>
    <property type="match status" value="1"/>
</dbReference>
<dbReference type="Pfam" id="PF13483">
    <property type="entry name" value="Lactamase_B_3"/>
    <property type="match status" value="1"/>
</dbReference>
<dbReference type="InterPro" id="IPR001279">
    <property type="entry name" value="Metallo-B-lactamas"/>
</dbReference>
<keyword evidence="3" id="KW-1185">Reference proteome</keyword>
<dbReference type="RefSeq" id="WP_345715703.1">
    <property type="nucleotide sequence ID" value="NZ_BAABFP010000002.1"/>
</dbReference>
<comment type="caution">
    <text evidence="2">The sequence shown here is derived from an EMBL/GenBank/DDBJ whole genome shotgun (WGS) entry which is preliminary data.</text>
</comment>